<dbReference type="EMBL" id="JAATJS010000001">
    <property type="protein sequence ID" value="NIX75003.1"/>
    <property type="molecule type" value="Genomic_DNA"/>
</dbReference>
<comment type="caution">
    <text evidence="2">The sequence shown here is derived from an EMBL/GenBank/DDBJ whole genome shotgun (WGS) entry which is preliminary data.</text>
</comment>
<sequence>MVSAISRYLIDFQVDGAFDNLVHQERERDSSEPIEDTASLVREAEERVRKEERANSQAKFDEAIAVERARADQILAASREEWIRDESEKLAIELSGSLRAIEGSLISRIARLLAPFLTERMCARVLDDLRATLMGLADGGGVSMTIRGSEDLLSALKEKLGNCLPAAEFVPDGTSEIRVAMGDAVIETQFATWTQRLADAVRQD</sequence>
<protein>
    <submittedName>
        <fullName evidence="2">Arylamine N-acetyltransferase</fullName>
    </submittedName>
</protein>
<keyword evidence="1" id="KW-0175">Coiled coil</keyword>
<dbReference type="Proteomes" id="UP000707352">
    <property type="component" value="Unassembled WGS sequence"/>
</dbReference>
<accession>A0ABX0V5Z6</accession>
<evidence type="ECO:0000313" key="2">
    <source>
        <dbReference type="EMBL" id="NIX75003.1"/>
    </source>
</evidence>
<dbReference type="RefSeq" id="WP_167670765.1">
    <property type="nucleotide sequence ID" value="NZ_JAATJS010000001.1"/>
</dbReference>
<name>A0ABX0V5Z6_9HYPH</name>
<evidence type="ECO:0000313" key="3">
    <source>
        <dbReference type="Proteomes" id="UP000707352"/>
    </source>
</evidence>
<gene>
    <name evidence="2" type="ORF">HB375_00055</name>
</gene>
<proteinExistence type="predicted"/>
<keyword evidence="3" id="KW-1185">Reference proteome</keyword>
<organism evidence="2 3">
    <name type="scientific">Microvirga terricola</name>
    <dbReference type="NCBI Taxonomy" id="2719797"/>
    <lineage>
        <taxon>Bacteria</taxon>
        <taxon>Pseudomonadati</taxon>
        <taxon>Pseudomonadota</taxon>
        <taxon>Alphaproteobacteria</taxon>
        <taxon>Hyphomicrobiales</taxon>
        <taxon>Methylobacteriaceae</taxon>
        <taxon>Microvirga</taxon>
    </lineage>
</organism>
<reference evidence="2 3" key="1">
    <citation type="submission" date="2020-03" db="EMBL/GenBank/DDBJ databases">
        <title>The genome sequence of Microvirga sp. c23x22.</title>
        <authorList>
            <person name="Zhang X."/>
        </authorList>
    </citation>
    <scope>NUCLEOTIDE SEQUENCE [LARGE SCALE GENOMIC DNA]</scope>
    <source>
        <strain evidence="3">c23x22</strain>
    </source>
</reference>
<evidence type="ECO:0000256" key="1">
    <source>
        <dbReference type="SAM" id="Coils"/>
    </source>
</evidence>
<feature type="coiled-coil region" evidence="1">
    <location>
        <begin position="34"/>
        <end position="61"/>
    </location>
</feature>